<protein>
    <submittedName>
        <fullName evidence="2">Triacylglycerol lipase</fullName>
    </submittedName>
</protein>
<evidence type="ECO:0000313" key="2">
    <source>
        <dbReference type="EMBL" id="EKO36898.1"/>
    </source>
</evidence>
<dbReference type="InterPro" id="IPR007751">
    <property type="entry name" value="DUF676_lipase-like"/>
</dbReference>
<accession>K6H310</accession>
<reference evidence="2 3" key="1">
    <citation type="submission" date="2012-09" db="EMBL/GenBank/DDBJ databases">
        <authorList>
            <person name="Dupont C.L."/>
            <person name="Rusch D.B."/>
            <person name="Lombardo M.-J."/>
            <person name="Novotny M."/>
            <person name="Yee-Greenbaum J."/>
            <person name="Laskin R."/>
        </authorList>
    </citation>
    <scope>NUCLEOTIDE SEQUENCE [LARGE SCALE GENOMIC DNA]</scope>
    <source>
        <strain evidence="2">SAR86E</strain>
    </source>
</reference>
<dbReference type="SUPFAM" id="SSF53474">
    <property type="entry name" value="alpha/beta-Hydrolases"/>
    <property type="match status" value="1"/>
</dbReference>
<dbReference type="STRING" id="1208365.B273_0856"/>
<evidence type="ECO:0000259" key="1">
    <source>
        <dbReference type="Pfam" id="PF05057"/>
    </source>
</evidence>
<keyword evidence="3" id="KW-1185">Reference proteome</keyword>
<sequence length="240" mass="27107">MKHIFYTFALVFFTVGCGNAPQPPIQLNDLSNDISVKKLGERLIDLPYGLNTLEANQDVAQEIFIAVHGAGSEGYEWIYPIKTIDSKQKHMYFYRWHDNWCFQSSAVELANEINNLLSQNNSFKKVSLIGHSYGGILVTHVLKLWNAATPLEVHVVASPLLGTSTLKSICGYEPIEMLPNNTSLFEWRTQHQLDSAFKYLSEDPQQINIKGSSVTVLPETYKGNRLGHNWSISWVADEAF</sequence>
<comment type="caution">
    <text evidence="2">The sequence shown here is derived from an EMBL/GenBank/DDBJ whole genome shotgun (WGS) entry which is preliminary data.</text>
</comment>
<dbReference type="Pfam" id="PF05057">
    <property type="entry name" value="DUF676"/>
    <property type="match status" value="1"/>
</dbReference>
<dbReference type="Proteomes" id="UP000010310">
    <property type="component" value="Unassembled WGS sequence"/>
</dbReference>
<dbReference type="InterPro" id="IPR029058">
    <property type="entry name" value="AB_hydrolase_fold"/>
</dbReference>
<gene>
    <name evidence="2" type="ORF">B273_0856</name>
</gene>
<name>K6H310_9GAMM</name>
<dbReference type="Gene3D" id="3.40.50.1820">
    <property type="entry name" value="alpha/beta hydrolase"/>
    <property type="match status" value="1"/>
</dbReference>
<dbReference type="PROSITE" id="PS51257">
    <property type="entry name" value="PROKAR_LIPOPROTEIN"/>
    <property type="match status" value="1"/>
</dbReference>
<organism evidence="2 3">
    <name type="scientific">SAR86 cluster bacterium SAR86E</name>
    <dbReference type="NCBI Taxonomy" id="1208365"/>
    <lineage>
        <taxon>Bacteria</taxon>
        <taxon>Pseudomonadati</taxon>
        <taxon>Pseudomonadota</taxon>
        <taxon>Gammaproteobacteria</taxon>
        <taxon>SAR86 cluster</taxon>
    </lineage>
</organism>
<feature type="domain" description="DUF676" evidence="1">
    <location>
        <begin position="64"/>
        <end position="185"/>
    </location>
</feature>
<dbReference type="AlphaFoldDB" id="K6H310"/>
<evidence type="ECO:0000313" key="3">
    <source>
        <dbReference type="Proteomes" id="UP000010310"/>
    </source>
</evidence>
<proteinExistence type="predicted"/>
<dbReference type="EMBL" id="AMWX01000002">
    <property type="protein sequence ID" value="EKO36898.1"/>
    <property type="molecule type" value="Genomic_DNA"/>
</dbReference>